<dbReference type="Proteomes" id="UP000531594">
    <property type="component" value="Unassembled WGS sequence"/>
</dbReference>
<organism evidence="2 3">
    <name type="scientific">Bacillus benzoevorans</name>
    <dbReference type="NCBI Taxonomy" id="1456"/>
    <lineage>
        <taxon>Bacteria</taxon>
        <taxon>Bacillati</taxon>
        <taxon>Bacillota</taxon>
        <taxon>Bacilli</taxon>
        <taxon>Bacillales</taxon>
        <taxon>Bacillaceae</taxon>
        <taxon>Bacillus</taxon>
    </lineage>
</organism>
<comment type="caution">
    <text evidence="2">The sequence shown here is derived from an EMBL/GenBank/DDBJ whole genome shotgun (WGS) entry which is preliminary data.</text>
</comment>
<protein>
    <submittedName>
        <fullName evidence="2">Uncharacterized protein</fullName>
    </submittedName>
</protein>
<dbReference type="EMBL" id="JACHGK010000001">
    <property type="protein sequence ID" value="MBB6443911.1"/>
    <property type="molecule type" value="Genomic_DNA"/>
</dbReference>
<proteinExistence type="predicted"/>
<dbReference type="RefSeq" id="WP_377802072.1">
    <property type="nucleotide sequence ID" value="NZ_JBHLZA010000020.1"/>
</dbReference>
<evidence type="ECO:0000313" key="3">
    <source>
        <dbReference type="Proteomes" id="UP000531594"/>
    </source>
</evidence>
<name>A0A7X0HNL2_9BACI</name>
<accession>A0A7X0HNL2</accession>
<reference evidence="2 3" key="1">
    <citation type="submission" date="2020-08" db="EMBL/GenBank/DDBJ databases">
        <title>Genomic Encyclopedia of Type Strains, Phase IV (KMG-IV): sequencing the most valuable type-strain genomes for metagenomic binning, comparative biology and taxonomic classification.</title>
        <authorList>
            <person name="Goeker M."/>
        </authorList>
    </citation>
    <scope>NUCLEOTIDE SEQUENCE [LARGE SCALE GENOMIC DNA]</scope>
    <source>
        <strain evidence="2 3">DSM 5391</strain>
    </source>
</reference>
<sequence length="40" mass="4165">MANVEVSTSYAHKAVSGSTASLPAPIDNREEAVTACVYHS</sequence>
<evidence type="ECO:0000313" key="2">
    <source>
        <dbReference type="EMBL" id="MBB6443911.1"/>
    </source>
</evidence>
<feature type="compositionally biased region" description="Polar residues" evidence="1">
    <location>
        <begin position="1"/>
        <end position="21"/>
    </location>
</feature>
<feature type="region of interest" description="Disordered" evidence="1">
    <location>
        <begin position="1"/>
        <end position="24"/>
    </location>
</feature>
<gene>
    <name evidence="2" type="ORF">HNR53_000499</name>
</gene>
<evidence type="ECO:0000256" key="1">
    <source>
        <dbReference type="SAM" id="MobiDB-lite"/>
    </source>
</evidence>
<keyword evidence="3" id="KW-1185">Reference proteome</keyword>
<dbReference type="AlphaFoldDB" id="A0A7X0HNL2"/>